<evidence type="ECO:0000256" key="5">
    <source>
        <dbReference type="ARBA" id="ARBA00023139"/>
    </source>
</evidence>
<dbReference type="InterPro" id="IPR003282">
    <property type="entry name" value="T3SS_SctJ"/>
</dbReference>
<feature type="chain" id="PRO_5014491831" description="Lipoprotein" evidence="8">
    <location>
        <begin position="20"/>
        <end position="259"/>
    </location>
</feature>
<comment type="caution">
    <text evidence="11">The sequence shown here is derived from an EMBL/GenBank/DDBJ whole genome shotgun (WGS) entry which is preliminary data.</text>
</comment>
<dbReference type="NCBIfam" id="TIGR02544">
    <property type="entry name" value="III_secr_YscJ"/>
    <property type="match status" value="1"/>
</dbReference>
<evidence type="ECO:0000256" key="4">
    <source>
        <dbReference type="ARBA" id="ARBA00023136"/>
    </source>
</evidence>
<keyword evidence="7 8" id="KW-0449">Lipoprotein</keyword>
<keyword evidence="8" id="KW-0812">Transmembrane</keyword>
<organism evidence="11 12">
    <name type="scientific">Kinneretia aquatilis</name>
    <dbReference type="NCBI Taxonomy" id="2070761"/>
    <lineage>
        <taxon>Bacteria</taxon>
        <taxon>Pseudomonadati</taxon>
        <taxon>Pseudomonadota</taxon>
        <taxon>Betaproteobacteria</taxon>
        <taxon>Burkholderiales</taxon>
        <taxon>Sphaerotilaceae</taxon>
        <taxon>Roseateles</taxon>
    </lineage>
</organism>
<evidence type="ECO:0000313" key="11">
    <source>
        <dbReference type="EMBL" id="PND39163.1"/>
    </source>
</evidence>
<dbReference type="Pfam" id="PF01514">
    <property type="entry name" value="YscJ_FliF"/>
    <property type="match status" value="1"/>
</dbReference>
<keyword evidence="8" id="KW-1133">Transmembrane helix</keyword>
<dbReference type="InterPro" id="IPR043427">
    <property type="entry name" value="YscJ/FliF"/>
</dbReference>
<feature type="transmembrane region" description="Helical" evidence="8">
    <location>
        <begin position="210"/>
        <end position="230"/>
    </location>
</feature>
<keyword evidence="5 8" id="KW-0564">Palmitate</keyword>
<comment type="subcellular location">
    <subcellularLocation>
        <location evidence="1">Cell outer membrane</location>
        <topology evidence="1">Lipid-anchor</topology>
    </subcellularLocation>
</comment>
<evidence type="ECO:0000256" key="6">
    <source>
        <dbReference type="ARBA" id="ARBA00023237"/>
    </source>
</evidence>
<dbReference type="AlphaFoldDB" id="A0A2N8L0C7"/>
<dbReference type="Gene3D" id="3.30.70.1530">
    <property type="entry name" value="Hypothetical protein rpa1041"/>
    <property type="match status" value="1"/>
</dbReference>
<dbReference type="Gene3D" id="3.30.300.30">
    <property type="match status" value="1"/>
</dbReference>
<sequence length="259" mass="27526">MRRPLSALLICLPALLPLAGCQEQTLYADLSERQANEVVAALREAGIEAQKLREEKAYAVQVQAADFPPAVRLLRAQGLPRESFDNLGQVFKREGFVSTPLEERARLLYALSQELSHTVASIDGVVAARVHLVVPEKHPLIDKPQPSAASIFIKHRPDADLALLAPKIRALVVNSVEGLPAEKVTVALFPASPAQLGPAAEAPVATQASALWPLSLGLAGLSLVGGAWLLRQRRSAATRQEPSAELALPTSAPGGTPHA</sequence>
<feature type="signal peptide" evidence="8">
    <location>
        <begin position="1"/>
        <end position="19"/>
    </location>
</feature>
<accession>A0A2N8L0C7</accession>
<feature type="region of interest" description="Disordered" evidence="9">
    <location>
        <begin position="239"/>
        <end position="259"/>
    </location>
</feature>
<evidence type="ECO:0000259" key="10">
    <source>
        <dbReference type="Pfam" id="PF01514"/>
    </source>
</evidence>
<dbReference type="PANTHER" id="PTHR30046:SF2">
    <property type="entry name" value="YOP PROTEINS TRANSLOCATION LIPOPROTEIN J"/>
    <property type="match status" value="1"/>
</dbReference>
<evidence type="ECO:0000313" key="12">
    <source>
        <dbReference type="Proteomes" id="UP000235916"/>
    </source>
</evidence>
<dbReference type="GO" id="GO:0009279">
    <property type="term" value="C:cell outer membrane"/>
    <property type="evidence" value="ECO:0007669"/>
    <property type="project" value="UniProtKB-SubCell"/>
</dbReference>
<evidence type="ECO:0000256" key="1">
    <source>
        <dbReference type="ARBA" id="ARBA00004459"/>
    </source>
</evidence>
<dbReference type="GO" id="GO:0009306">
    <property type="term" value="P:protein secretion"/>
    <property type="evidence" value="ECO:0007669"/>
    <property type="project" value="InterPro"/>
</dbReference>
<feature type="domain" description="Flagellar M-ring N-terminal" evidence="10">
    <location>
        <begin position="22"/>
        <end position="186"/>
    </location>
</feature>
<dbReference type="EMBL" id="POSP01000003">
    <property type="protein sequence ID" value="PND39163.1"/>
    <property type="molecule type" value="Genomic_DNA"/>
</dbReference>
<reference evidence="11 12" key="1">
    <citation type="submission" date="2018-01" db="EMBL/GenBank/DDBJ databases">
        <title>Draft genome sequence of Paucibacter aquatile CR182 isolated from freshwater of the Nakdong River.</title>
        <authorList>
            <person name="Choi A."/>
            <person name="Chung E.J."/>
        </authorList>
    </citation>
    <scope>NUCLEOTIDE SEQUENCE [LARGE SCALE GENOMIC DNA]</scope>
    <source>
        <strain evidence="11 12">CR182</strain>
    </source>
</reference>
<evidence type="ECO:0000256" key="8">
    <source>
        <dbReference type="RuleBase" id="RU364102"/>
    </source>
</evidence>
<dbReference type="PANTHER" id="PTHR30046">
    <property type="entry name" value="FLAGELLAR M-RING PROTEIN"/>
    <property type="match status" value="1"/>
</dbReference>
<keyword evidence="12" id="KW-1185">Reference proteome</keyword>
<comment type="similarity">
    <text evidence="2 8">Belongs to the YscJ lipoprotein family.</text>
</comment>
<dbReference type="InterPro" id="IPR006182">
    <property type="entry name" value="FliF_N_dom"/>
</dbReference>
<proteinExistence type="inferred from homology"/>
<name>A0A2N8L0C7_9BURK</name>
<dbReference type="PRINTS" id="PR01338">
    <property type="entry name" value="TYPE3OMKPROT"/>
</dbReference>
<evidence type="ECO:0000256" key="2">
    <source>
        <dbReference type="ARBA" id="ARBA00009509"/>
    </source>
</evidence>
<dbReference type="InterPro" id="IPR045851">
    <property type="entry name" value="AMP-bd_C_sf"/>
</dbReference>
<dbReference type="OrthoDB" id="115186at2"/>
<gene>
    <name evidence="11" type="ORF">C1O66_17615</name>
</gene>
<keyword evidence="4 8" id="KW-0472">Membrane</keyword>
<dbReference type="Proteomes" id="UP000235916">
    <property type="component" value="Unassembled WGS sequence"/>
</dbReference>
<protein>
    <recommendedName>
        <fullName evidence="8">Lipoprotein</fullName>
    </recommendedName>
</protein>
<keyword evidence="3 8" id="KW-0732">Signal</keyword>
<keyword evidence="6 8" id="KW-0998">Cell outer membrane</keyword>
<dbReference type="RefSeq" id="WP_102769082.1">
    <property type="nucleotide sequence ID" value="NZ_POSP01000003.1"/>
</dbReference>
<evidence type="ECO:0000256" key="3">
    <source>
        <dbReference type="ARBA" id="ARBA00022729"/>
    </source>
</evidence>
<evidence type="ECO:0000256" key="9">
    <source>
        <dbReference type="SAM" id="MobiDB-lite"/>
    </source>
</evidence>
<evidence type="ECO:0000256" key="7">
    <source>
        <dbReference type="ARBA" id="ARBA00023288"/>
    </source>
</evidence>